<keyword evidence="1" id="KW-0472">Membrane</keyword>
<dbReference type="EMBL" id="JAACNH010000007">
    <property type="protein sequence ID" value="KAG8437542.1"/>
    <property type="molecule type" value="Genomic_DNA"/>
</dbReference>
<evidence type="ECO:0000256" key="1">
    <source>
        <dbReference type="SAM" id="Phobius"/>
    </source>
</evidence>
<feature type="transmembrane region" description="Helical" evidence="1">
    <location>
        <begin position="48"/>
        <end position="70"/>
    </location>
</feature>
<gene>
    <name evidence="2" type="ORF">GDO86_008305</name>
</gene>
<sequence>MHVRQGFCFGTDTIHSTSNFATEPSGIQVISVRSYSILYIAHKQNKHLLLSMCFILCGVHVVLMCSSLRAHEFGNAAPGMSLLL</sequence>
<evidence type="ECO:0000313" key="2">
    <source>
        <dbReference type="EMBL" id="KAG8437542.1"/>
    </source>
</evidence>
<evidence type="ECO:0000313" key="3">
    <source>
        <dbReference type="Proteomes" id="UP000812440"/>
    </source>
</evidence>
<keyword evidence="1" id="KW-0812">Transmembrane</keyword>
<reference evidence="2" key="1">
    <citation type="thesis" date="2020" institute="ProQuest LLC" country="789 East Eisenhower Parkway, Ann Arbor, MI, USA">
        <title>Comparative Genomics and Chromosome Evolution.</title>
        <authorList>
            <person name="Mudd A.B."/>
        </authorList>
    </citation>
    <scope>NUCLEOTIDE SEQUENCE</scope>
    <source>
        <strain evidence="2">Female2</strain>
        <tissue evidence="2">Blood</tissue>
    </source>
</reference>
<organism evidence="2 3">
    <name type="scientific">Hymenochirus boettgeri</name>
    <name type="common">Congo dwarf clawed frog</name>
    <dbReference type="NCBI Taxonomy" id="247094"/>
    <lineage>
        <taxon>Eukaryota</taxon>
        <taxon>Metazoa</taxon>
        <taxon>Chordata</taxon>
        <taxon>Craniata</taxon>
        <taxon>Vertebrata</taxon>
        <taxon>Euteleostomi</taxon>
        <taxon>Amphibia</taxon>
        <taxon>Batrachia</taxon>
        <taxon>Anura</taxon>
        <taxon>Pipoidea</taxon>
        <taxon>Pipidae</taxon>
        <taxon>Pipinae</taxon>
        <taxon>Hymenochirus</taxon>
    </lineage>
</organism>
<keyword evidence="1" id="KW-1133">Transmembrane helix</keyword>
<accession>A0A8T2IZW2</accession>
<dbReference type="Proteomes" id="UP000812440">
    <property type="component" value="Chromosome 4"/>
</dbReference>
<dbReference type="AlphaFoldDB" id="A0A8T2IZW2"/>
<comment type="caution">
    <text evidence="2">The sequence shown here is derived from an EMBL/GenBank/DDBJ whole genome shotgun (WGS) entry which is preliminary data.</text>
</comment>
<keyword evidence="3" id="KW-1185">Reference proteome</keyword>
<proteinExistence type="predicted"/>
<protein>
    <submittedName>
        <fullName evidence="2">Uncharacterized protein</fullName>
    </submittedName>
</protein>
<name>A0A8T2IZW2_9PIPI</name>